<feature type="domain" description="DUF7916" evidence="1">
    <location>
        <begin position="6"/>
        <end position="302"/>
    </location>
</feature>
<organism evidence="2 3">
    <name type="scientific">Thermanaerothrix solaris</name>
    <dbReference type="NCBI Taxonomy" id="3058434"/>
    <lineage>
        <taxon>Bacteria</taxon>
        <taxon>Bacillati</taxon>
        <taxon>Chloroflexota</taxon>
        <taxon>Anaerolineae</taxon>
        <taxon>Anaerolineales</taxon>
        <taxon>Anaerolineaceae</taxon>
        <taxon>Thermanaerothrix</taxon>
    </lineage>
</organism>
<reference evidence="2 3" key="1">
    <citation type="submission" date="2023-07" db="EMBL/GenBank/DDBJ databases">
        <title>Novel species of Thermanaerothrix with wide hydrolytic capabilities.</title>
        <authorList>
            <person name="Zayulina K.S."/>
            <person name="Podosokorskaya O.A."/>
            <person name="Elcheninov A.G."/>
        </authorList>
    </citation>
    <scope>NUCLEOTIDE SEQUENCE [LARGE SCALE GENOMIC DNA]</scope>
    <source>
        <strain evidence="2 3">4228-RoL</strain>
    </source>
</reference>
<dbReference type="RefSeq" id="WP_315626151.1">
    <property type="nucleotide sequence ID" value="NZ_JAUHMF010000003.1"/>
</dbReference>
<sequence>MVKRILDATATDFLKMNATDLAKSIQMTEGRTISAEVICTYEPPTEGVTLAEIAAAFGADIITLDYFDPDNPLIMGLPPEIAQKGDVLFQLKRLVGRPIAVNMAITKQSEGGWLYTRRYTPERLDKLVRQGADILFLYGDPQSGVTLDEMVSTIQHISSNYYERLLLVAIPDVYFPAPVSDKIKSVYKQAHEKLLSAGAHSIGLIMPGSKQAWRLEETGVLVDHVHALGGLVWLIMTHSVEGGPTDNIHQIALNAKMVGGDAYRLDEAGLYGMPLPENIFEFSLAIRGKRHTYRRMALSPLR</sequence>
<dbReference type="Pfam" id="PF25509">
    <property type="entry name" value="DUF7916"/>
    <property type="match status" value="1"/>
</dbReference>
<dbReference type="InterPro" id="IPR057238">
    <property type="entry name" value="DUF7916"/>
</dbReference>
<keyword evidence="3" id="KW-1185">Reference proteome</keyword>
<proteinExistence type="predicted"/>
<evidence type="ECO:0000259" key="1">
    <source>
        <dbReference type="Pfam" id="PF25509"/>
    </source>
</evidence>
<dbReference type="Proteomes" id="UP001254165">
    <property type="component" value="Unassembled WGS sequence"/>
</dbReference>
<comment type="caution">
    <text evidence="2">The sequence shown here is derived from an EMBL/GenBank/DDBJ whole genome shotgun (WGS) entry which is preliminary data.</text>
</comment>
<evidence type="ECO:0000313" key="3">
    <source>
        <dbReference type="Proteomes" id="UP001254165"/>
    </source>
</evidence>
<name>A0ABU3NRG7_9CHLR</name>
<gene>
    <name evidence="2" type="ORF">QYE77_14290</name>
</gene>
<dbReference type="EMBL" id="JAUHMF010000003">
    <property type="protein sequence ID" value="MDT8899430.1"/>
    <property type="molecule type" value="Genomic_DNA"/>
</dbReference>
<protein>
    <recommendedName>
        <fullName evidence="1">DUF7916 domain-containing protein</fullName>
    </recommendedName>
</protein>
<evidence type="ECO:0000313" key="2">
    <source>
        <dbReference type="EMBL" id="MDT8899430.1"/>
    </source>
</evidence>
<accession>A0ABU3NRG7</accession>